<dbReference type="InterPro" id="IPR021768">
    <property type="entry name" value="DUF3332"/>
</dbReference>
<accession>A0ABZ2IR47</accession>
<reference evidence="2 3" key="1">
    <citation type="submission" date="2024-02" db="EMBL/GenBank/DDBJ databases">
        <title>Whole genome sequencing of Parabacteroides sp. AD58.</title>
        <authorList>
            <person name="Chaplin A.V."/>
            <person name="Pikina A.P."/>
            <person name="Sokolova S.R."/>
            <person name="Korostin D.O."/>
            <person name="Efimov B.A."/>
        </authorList>
    </citation>
    <scope>NUCLEOTIDE SEQUENCE [LARGE SCALE GENOMIC DNA]</scope>
    <source>
        <strain evidence="2 3">AD58</strain>
    </source>
</reference>
<sequence>MKKKSLTLAVAATLAGSITFTSCIGSFGLTNKLLSWNQSINSKFVNELVFIAFHIIPVYEISILSDILILNSIEFWSGSSPVADAGSIKNVETENGTYTVETKADGYHIEKAGEEGQAVDLVYNSQDESWSVKSDGELHKLLKFDGTNDVVMYLPNGQEMNVELSQAGVLAFQEVAQNYTYYAAR</sequence>
<organism evidence="2 3">
    <name type="scientific">Parabacteroides absconsus</name>
    <dbReference type="NCBI Taxonomy" id="2951805"/>
    <lineage>
        <taxon>Bacteria</taxon>
        <taxon>Pseudomonadati</taxon>
        <taxon>Bacteroidota</taxon>
        <taxon>Bacteroidia</taxon>
        <taxon>Bacteroidales</taxon>
        <taxon>Tannerellaceae</taxon>
        <taxon>Parabacteroides</taxon>
    </lineage>
</organism>
<protein>
    <submittedName>
        <fullName evidence="2">DUF3332 domain-containing protein</fullName>
    </submittedName>
</protein>
<gene>
    <name evidence="2" type="ORF">NEE14_001125</name>
</gene>
<keyword evidence="3" id="KW-1185">Reference proteome</keyword>
<dbReference type="Proteomes" id="UP001320603">
    <property type="component" value="Chromosome"/>
</dbReference>
<dbReference type="EMBL" id="CP146284">
    <property type="protein sequence ID" value="WWV66626.1"/>
    <property type="molecule type" value="Genomic_DNA"/>
</dbReference>
<keyword evidence="1" id="KW-0812">Transmembrane</keyword>
<dbReference type="RefSeq" id="WP_251968115.1">
    <property type="nucleotide sequence ID" value="NZ_CP146284.1"/>
</dbReference>
<dbReference type="Pfam" id="PF11810">
    <property type="entry name" value="DUF3332"/>
    <property type="match status" value="1"/>
</dbReference>
<dbReference type="PROSITE" id="PS51257">
    <property type="entry name" value="PROKAR_LIPOPROTEIN"/>
    <property type="match status" value="1"/>
</dbReference>
<name>A0ABZ2IR47_9BACT</name>
<evidence type="ECO:0000313" key="3">
    <source>
        <dbReference type="Proteomes" id="UP001320603"/>
    </source>
</evidence>
<evidence type="ECO:0000313" key="2">
    <source>
        <dbReference type="EMBL" id="WWV66626.1"/>
    </source>
</evidence>
<keyword evidence="1" id="KW-1133">Transmembrane helix</keyword>
<keyword evidence="1" id="KW-0472">Membrane</keyword>
<proteinExistence type="predicted"/>
<evidence type="ECO:0000256" key="1">
    <source>
        <dbReference type="SAM" id="Phobius"/>
    </source>
</evidence>
<feature type="transmembrane region" description="Helical" evidence="1">
    <location>
        <begin position="47"/>
        <end position="70"/>
    </location>
</feature>